<keyword evidence="2 4" id="KW-0012">Acyltransferase</keyword>
<proteinExistence type="predicted"/>
<dbReference type="Gene3D" id="3.40.630.30">
    <property type="match status" value="1"/>
</dbReference>
<dbReference type="PROSITE" id="PS51186">
    <property type="entry name" value="GNAT"/>
    <property type="match status" value="1"/>
</dbReference>
<dbReference type="PANTHER" id="PTHR43877">
    <property type="entry name" value="AMINOALKYLPHOSPHONATE N-ACETYLTRANSFERASE-RELATED-RELATED"/>
    <property type="match status" value="1"/>
</dbReference>
<keyword evidence="5" id="KW-1185">Reference proteome</keyword>
<dbReference type="RefSeq" id="WP_211319912.1">
    <property type="nucleotide sequence ID" value="NZ_QUNI01000006.1"/>
</dbReference>
<comment type="caution">
    <text evidence="4">The sequence shown here is derived from an EMBL/GenBank/DDBJ whole genome shotgun (WGS) entry which is preliminary data.</text>
</comment>
<keyword evidence="1 4" id="KW-0808">Transferase</keyword>
<evidence type="ECO:0000259" key="3">
    <source>
        <dbReference type="PROSITE" id="PS51186"/>
    </source>
</evidence>
<name>A0A3E0EK51_9FLAO</name>
<dbReference type="AlphaFoldDB" id="A0A3E0EK51"/>
<dbReference type="InterPro" id="IPR050832">
    <property type="entry name" value="Bact_Acetyltransf"/>
</dbReference>
<dbReference type="CDD" id="cd04301">
    <property type="entry name" value="NAT_SF"/>
    <property type="match status" value="1"/>
</dbReference>
<protein>
    <submittedName>
        <fullName evidence="4">L-amino acid N-acyltransferase YncA</fullName>
    </submittedName>
</protein>
<evidence type="ECO:0000256" key="2">
    <source>
        <dbReference type="ARBA" id="ARBA00023315"/>
    </source>
</evidence>
<dbReference type="InterPro" id="IPR000182">
    <property type="entry name" value="GNAT_dom"/>
</dbReference>
<evidence type="ECO:0000313" key="4">
    <source>
        <dbReference type="EMBL" id="REG98624.1"/>
    </source>
</evidence>
<feature type="domain" description="N-acetyltransferase" evidence="3">
    <location>
        <begin position="3"/>
        <end position="170"/>
    </location>
</feature>
<dbReference type="EMBL" id="QUNI01000006">
    <property type="protein sequence ID" value="REG98624.1"/>
    <property type="molecule type" value="Genomic_DNA"/>
</dbReference>
<reference evidence="4 5" key="1">
    <citation type="submission" date="2018-08" db="EMBL/GenBank/DDBJ databases">
        <title>Genomic Encyclopedia of Archaeal and Bacterial Type Strains, Phase II (KMG-II): from individual species to whole genera.</title>
        <authorList>
            <person name="Goeker M."/>
        </authorList>
    </citation>
    <scope>NUCLEOTIDE SEQUENCE [LARGE SCALE GENOMIC DNA]</scope>
    <source>
        <strain evidence="4 5">DSM 100880</strain>
    </source>
</reference>
<dbReference type="GO" id="GO:0016747">
    <property type="term" value="F:acyltransferase activity, transferring groups other than amino-acyl groups"/>
    <property type="evidence" value="ECO:0007669"/>
    <property type="project" value="InterPro"/>
</dbReference>
<dbReference type="Proteomes" id="UP000257136">
    <property type="component" value="Unassembled WGS sequence"/>
</dbReference>
<dbReference type="PANTHER" id="PTHR43877:SF2">
    <property type="entry name" value="AMINOALKYLPHOSPHONATE N-ACETYLTRANSFERASE-RELATED"/>
    <property type="match status" value="1"/>
</dbReference>
<gene>
    <name evidence="4" type="ORF">C8P67_106234</name>
</gene>
<dbReference type="InterPro" id="IPR016181">
    <property type="entry name" value="Acyl_CoA_acyltransferase"/>
</dbReference>
<dbReference type="SUPFAM" id="SSF55729">
    <property type="entry name" value="Acyl-CoA N-acyltransferases (Nat)"/>
    <property type="match status" value="1"/>
</dbReference>
<sequence>MNYSFRKATTSEIPAIWDILQQAIARRKRDGSEQWQDGYPNPEVVKKDVDAGHGFVLIEGENIIGYTAVLINDEPEYAKIIGEWLSNYDFVVFHRVAISENHLGKGLSKKILEFIEEFALSNNIYSVKADTNFDNIAMLKIFEKSGYKYCGKVYFRGGERRAFEKVLTKVN</sequence>
<organism evidence="4 5">
    <name type="scientific">Flavobacterium aquicola</name>
    <dbReference type="NCBI Taxonomy" id="1682742"/>
    <lineage>
        <taxon>Bacteria</taxon>
        <taxon>Pseudomonadati</taxon>
        <taxon>Bacteroidota</taxon>
        <taxon>Flavobacteriia</taxon>
        <taxon>Flavobacteriales</taxon>
        <taxon>Flavobacteriaceae</taxon>
        <taxon>Flavobacterium</taxon>
    </lineage>
</organism>
<dbReference type="Pfam" id="PF00583">
    <property type="entry name" value="Acetyltransf_1"/>
    <property type="match status" value="1"/>
</dbReference>
<evidence type="ECO:0000313" key="5">
    <source>
        <dbReference type="Proteomes" id="UP000257136"/>
    </source>
</evidence>
<evidence type="ECO:0000256" key="1">
    <source>
        <dbReference type="ARBA" id="ARBA00022679"/>
    </source>
</evidence>
<accession>A0A3E0EK51</accession>